<dbReference type="Proteomes" id="UP000249390">
    <property type="component" value="Unassembled WGS sequence"/>
</dbReference>
<feature type="region of interest" description="Disordered" evidence="1">
    <location>
        <begin position="89"/>
        <end position="121"/>
    </location>
</feature>
<dbReference type="InterPro" id="IPR002068">
    <property type="entry name" value="A-crystallin/Hsp20_dom"/>
</dbReference>
<reference evidence="4 5" key="1">
    <citation type="submission" date="2018-06" db="EMBL/GenBank/DDBJ databases">
        <title>The Genome of Cuscuta australis (Dodder) Provides Insight into the Evolution of Plant Parasitism.</title>
        <authorList>
            <person name="Liu H."/>
        </authorList>
    </citation>
    <scope>NUCLEOTIDE SEQUENCE [LARGE SCALE GENOMIC DNA]</scope>
    <source>
        <strain evidence="5">cv. Yunnan</strain>
        <tissue evidence="4">Vines</tissue>
    </source>
</reference>
<keyword evidence="5" id="KW-1185">Reference proteome</keyword>
<gene>
    <name evidence="4" type="ORF">DM860_009940</name>
</gene>
<dbReference type="CDD" id="cd06464">
    <property type="entry name" value="ACD_sHsps-like"/>
    <property type="match status" value="1"/>
</dbReference>
<dbReference type="Gene3D" id="2.60.40.790">
    <property type="match status" value="2"/>
</dbReference>
<keyword evidence="2" id="KW-1133">Transmembrane helix</keyword>
<comment type="caution">
    <text evidence="4">The sequence shown here is derived from an EMBL/GenBank/DDBJ whole genome shotgun (WGS) entry which is preliminary data.</text>
</comment>
<name>A0A328DF64_9ASTE</name>
<accession>A0A328DF64</accession>
<dbReference type="EMBL" id="NQVE01000161">
    <property type="protein sequence ID" value="RAL43158.1"/>
    <property type="molecule type" value="Genomic_DNA"/>
</dbReference>
<keyword evidence="2" id="KW-0472">Membrane</keyword>
<evidence type="ECO:0000256" key="2">
    <source>
        <dbReference type="SAM" id="Phobius"/>
    </source>
</evidence>
<proteinExistence type="predicted"/>
<evidence type="ECO:0000313" key="4">
    <source>
        <dbReference type="EMBL" id="RAL43158.1"/>
    </source>
</evidence>
<protein>
    <recommendedName>
        <fullName evidence="3">SHSP domain-containing protein</fullName>
    </recommendedName>
</protein>
<feature type="domain" description="SHSP" evidence="3">
    <location>
        <begin position="20"/>
        <end position="94"/>
    </location>
</feature>
<dbReference type="SUPFAM" id="SSF49764">
    <property type="entry name" value="HSP20-like chaperones"/>
    <property type="match status" value="2"/>
</dbReference>
<feature type="transmembrane region" description="Helical" evidence="2">
    <location>
        <begin position="280"/>
        <end position="301"/>
    </location>
</feature>
<keyword evidence="2" id="KW-0812">Transmembrane</keyword>
<dbReference type="AlphaFoldDB" id="A0A328DF64"/>
<dbReference type="InterPro" id="IPR008978">
    <property type="entry name" value="HSP20-like_chaperone"/>
</dbReference>
<feature type="compositionally biased region" description="Low complexity" evidence="1">
    <location>
        <begin position="89"/>
        <end position="102"/>
    </location>
</feature>
<organism evidence="4 5">
    <name type="scientific">Cuscuta australis</name>
    <dbReference type="NCBI Taxonomy" id="267555"/>
    <lineage>
        <taxon>Eukaryota</taxon>
        <taxon>Viridiplantae</taxon>
        <taxon>Streptophyta</taxon>
        <taxon>Embryophyta</taxon>
        <taxon>Tracheophyta</taxon>
        <taxon>Spermatophyta</taxon>
        <taxon>Magnoliopsida</taxon>
        <taxon>eudicotyledons</taxon>
        <taxon>Gunneridae</taxon>
        <taxon>Pentapetalae</taxon>
        <taxon>asterids</taxon>
        <taxon>lamiids</taxon>
        <taxon>Solanales</taxon>
        <taxon>Convolvulaceae</taxon>
        <taxon>Cuscuteae</taxon>
        <taxon>Cuscuta</taxon>
        <taxon>Cuscuta subgen. Grammica</taxon>
        <taxon>Cuscuta sect. Cleistogrammica</taxon>
    </lineage>
</organism>
<evidence type="ECO:0000256" key="1">
    <source>
        <dbReference type="SAM" id="MobiDB-lite"/>
    </source>
</evidence>
<evidence type="ECO:0000259" key="3">
    <source>
        <dbReference type="Pfam" id="PF00011"/>
    </source>
</evidence>
<sequence>MVSIIKGESVVGAGISKGTIPFKFDVRGLRKEELKVEYIQRRRGPNKVRIRGERFEQEIAFSEDLDAGDIHALFHNGFLTLKLVKNKTSNNTTARTSSSSSSNDDDEQVTEIKISEERGGGGIDTKHTVMIAEQILYDVVHREDADTLILALPSGLMKEQIKLQLLRKESLRILIFSHHSKWITLQKEFPLPPDCHKNSIKAKLGSDILYVIFPKKRNDPTTVKPAAVAASGETTGGLRKRRRNNEEEKVNTEVVGGDDDDEEIKARKLMKLRRQPPMKWLNVAAAVVALVVVGGVAMYHICQHHK</sequence>
<evidence type="ECO:0000313" key="5">
    <source>
        <dbReference type="Proteomes" id="UP000249390"/>
    </source>
</evidence>
<feature type="region of interest" description="Disordered" evidence="1">
    <location>
        <begin position="232"/>
        <end position="256"/>
    </location>
</feature>
<dbReference type="Pfam" id="PF00011">
    <property type="entry name" value="HSP20"/>
    <property type="match status" value="1"/>
</dbReference>